<dbReference type="InterPro" id="IPR013655">
    <property type="entry name" value="PAS_fold_3"/>
</dbReference>
<evidence type="ECO:0000256" key="1">
    <source>
        <dbReference type="ARBA" id="ARBA00000085"/>
    </source>
</evidence>
<dbReference type="PROSITE" id="PS50112">
    <property type="entry name" value="PAS"/>
    <property type="match status" value="1"/>
</dbReference>
<evidence type="ECO:0000313" key="9">
    <source>
        <dbReference type="Proteomes" id="UP000293925"/>
    </source>
</evidence>
<evidence type="ECO:0000256" key="4">
    <source>
        <dbReference type="ARBA" id="ARBA00022679"/>
    </source>
</evidence>
<organism evidence="8 9">
    <name type="scientific">Pedobacter psychrodurus</name>
    <dbReference type="NCBI Taxonomy" id="2530456"/>
    <lineage>
        <taxon>Bacteria</taxon>
        <taxon>Pseudomonadati</taxon>
        <taxon>Bacteroidota</taxon>
        <taxon>Sphingobacteriia</taxon>
        <taxon>Sphingobacteriales</taxon>
        <taxon>Sphingobacteriaceae</taxon>
        <taxon>Pedobacter</taxon>
    </lineage>
</organism>
<evidence type="ECO:0000313" key="8">
    <source>
        <dbReference type="EMBL" id="TCD15832.1"/>
    </source>
</evidence>
<dbReference type="OrthoDB" id="6231665at2"/>
<evidence type="ECO:0000256" key="3">
    <source>
        <dbReference type="ARBA" id="ARBA00022553"/>
    </source>
</evidence>
<dbReference type="InterPro" id="IPR052162">
    <property type="entry name" value="Sensor_kinase/Photoreceptor"/>
</dbReference>
<dbReference type="PROSITE" id="PS50113">
    <property type="entry name" value="PAC"/>
    <property type="match status" value="1"/>
</dbReference>
<evidence type="ECO:0000256" key="2">
    <source>
        <dbReference type="ARBA" id="ARBA00012438"/>
    </source>
</evidence>
<dbReference type="PANTHER" id="PTHR43304">
    <property type="entry name" value="PHYTOCHROME-LIKE PROTEIN CPH1"/>
    <property type="match status" value="1"/>
</dbReference>
<keyword evidence="9" id="KW-1185">Reference proteome</keyword>
<dbReference type="EC" id="2.7.13.3" evidence="2"/>
<dbReference type="Gene3D" id="2.10.70.100">
    <property type="match status" value="1"/>
</dbReference>
<dbReference type="InterPro" id="IPR000014">
    <property type="entry name" value="PAS"/>
</dbReference>
<dbReference type="PANTHER" id="PTHR43304:SF1">
    <property type="entry name" value="PAC DOMAIN-CONTAINING PROTEIN"/>
    <property type="match status" value="1"/>
</dbReference>
<dbReference type="InterPro" id="IPR035965">
    <property type="entry name" value="PAS-like_dom_sf"/>
</dbReference>
<dbReference type="Proteomes" id="UP000293925">
    <property type="component" value="Unassembled WGS sequence"/>
</dbReference>
<keyword evidence="5" id="KW-0418">Kinase</keyword>
<comment type="caution">
    <text evidence="8">The sequence shown here is derived from an EMBL/GenBank/DDBJ whole genome shotgun (WGS) entry which is preliminary data.</text>
</comment>
<dbReference type="SUPFAM" id="SSF55785">
    <property type="entry name" value="PYP-like sensor domain (PAS domain)"/>
    <property type="match status" value="1"/>
</dbReference>
<sequence length="186" mass="21426">MTSFLPMQGNYLRTFYFSLNIWFKPFSTTFIFINTQNIFNIVCVIYPNSLSLFMSTNKKNIDLSIICDDHWDVIFDHVGLGFWELSIATGILRSTRSFKKKLGCPTDEVLSYETVLGLILPEDLDHVQDEIHLTVSREKNSYHSIHRICRPDGEIRWIKADGILSQQDGECLKLIGTILDVTDLKT</sequence>
<evidence type="ECO:0000259" key="7">
    <source>
        <dbReference type="PROSITE" id="PS50113"/>
    </source>
</evidence>
<feature type="domain" description="PAS" evidence="6">
    <location>
        <begin position="91"/>
        <end position="138"/>
    </location>
</feature>
<dbReference type="InterPro" id="IPR000700">
    <property type="entry name" value="PAS-assoc_C"/>
</dbReference>
<proteinExistence type="predicted"/>
<gene>
    <name evidence="8" type="ORF">EZ456_24040</name>
</gene>
<evidence type="ECO:0000259" key="6">
    <source>
        <dbReference type="PROSITE" id="PS50112"/>
    </source>
</evidence>
<dbReference type="NCBIfam" id="TIGR00229">
    <property type="entry name" value="sensory_box"/>
    <property type="match status" value="1"/>
</dbReference>
<feature type="domain" description="PAC" evidence="7">
    <location>
        <begin position="142"/>
        <end position="186"/>
    </location>
</feature>
<dbReference type="Gene3D" id="3.30.450.20">
    <property type="entry name" value="PAS domain"/>
    <property type="match status" value="1"/>
</dbReference>
<keyword evidence="4" id="KW-0808">Transferase</keyword>
<evidence type="ECO:0000256" key="5">
    <source>
        <dbReference type="ARBA" id="ARBA00022777"/>
    </source>
</evidence>
<reference evidence="8 9" key="1">
    <citation type="submission" date="2019-02" db="EMBL/GenBank/DDBJ databases">
        <title>Pedobacter sp. RP-3-21 sp. nov., isolated from Arctic soil.</title>
        <authorList>
            <person name="Dahal R.H."/>
        </authorList>
    </citation>
    <scope>NUCLEOTIDE SEQUENCE [LARGE SCALE GENOMIC DNA]</scope>
    <source>
        <strain evidence="8 9">RP-3-21</strain>
    </source>
</reference>
<dbReference type="Pfam" id="PF08447">
    <property type="entry name" value="PAS_3"/>
    <property type="match status" value="1"/>
</dbReference>
<dbReference type="EMBL" id="SJSO01000036">
    <property type="protein sequence ID" value="TCD15832.1"/>
    <property type="molecule type" value="Genomic_DNA"/>
</dbReference>
<keyword evidence="3" id="KW-0597">Phosphoprotein</keyword>
<accession>A0A4V2MP17</accession>
<name>A0A4V2MP17_9SPHI</name>
<protein>
    <recommendedName>
        <fullName evidence="2">histidine kinase</fullName>
        <ecNumber evidence="2">2.7.13.3</ecNumber>
    </recommendedName>
</protein>
<dbReference type="AlphaFoldDB" id="A0A4V2MP17"/>
<comment type="catalytic activity">
    <reaction evidence="1">
        <text>ATP + protein L-histidine = ADP + protein N-phospho-L-histidine.</text>
        <dbReference type="EC" id="2.7.13.3"/>
    </reaction>
</comment>
<dbReference type="GO" id="GO:0004673">
    <property type="term" value="F:protein histidine kinase activity"/>
    <property type="evidence" value="ECO:0007669"/>
    <property type="project" value="UniProtKB-EC"/>
</dbReference>